<evidence type="ECO:0000313" key="3">
    <source>
        <dbReference type="Proteomes" id="UP000597762"/>
    </source>
</evidence>
<gene>
    <name evidence="2" type="ORF">SPHA_35701</name>
</gene>
<dbReference type="EMBL" id="CAHIKZ030001546">
    <property type="protein sequence ID" value="CAE1267629.1"/>
    <property type="molecule type" value="Genomic_DNA"/>
</dbReference>
<protein>
    <submittedName>
        <fullName evidence="2">Uncharacterized protein</fullName>
    </submittedName>
</protein>
<dbReference type="AlphaFoldDB" id="A0A812CH87"/>
<evidence type="ECO:0000313" key="2">
    <source>
        <dbReference type="EMBL" id="CAE1267629.1"/>
    </source>
</evidence>
<dbReference type="Proteomes" id="UP000597762">
    <property type="component" value="Unassembled WGS sequence"/>
</dbReference>
<keyword evidence="1" id="KW-1133">Transmembrane helix</keyword>
<reference evidence="2" key="1">
    <citation type="submission" date="2021-01" db="EMBL/GenBank/DDBJ databases">
        <authorList>
            <person name="Li R."/>
            <person name="Bekaert M."/>
        </authorList>
    </citation>
    <scope>NUCLEOTIDE SEQUENCE</scope>
    <source>
        <strain evidence="2">Farmed</strain>
    </source>
</reference>
<accession>A0A812CH87</accession>
<feature type="transmembrane region" description="Helical" evidence="1">
    <location>
        <begin position="12"/>
        <end position="34"/>
    </location>
</feature>
<feature type="transmembrane region" description="Helical" evidence="1">
    <location>
        <begin position="133"/>
        <end position="152"/>
    </location>
</feature>
<comment type="caution">
    <text evidence="2">The sequence shown here is derived from an EMBL/GenBank/DDBJ whole genome shotgun (WGS) entry which is preliminary data.</text>
</comment>
<keyword evidence="3" id="KW-1185">Reference proteome</keyword>
<organism evidence="2 3">
    <name type="scientific">Acanthosepion pharaonis</name>
    <name type="common">Pharaoh cuttlefish</name>
    <name type="synonym">Sepia pharaonis</name>
    <dbReference type="NCBI Taxonomy" id="158019"/>
    <lineage>
        <taxon>Eukaryota</taxon>
        <taxon>Metazoa</taxon>
        <taxon>Spiralia</taxon>
        <taxon>Lophotrochozoa</taxon>
        <taxon>Mollusca</taxon>
        <taxon>Cephalopoda</taxon>
        <taxon>Coleoidea</taxon>
        <taxon>Decapodiformes</taxon>
        <taxon>Sepiida</taxon>
        <taxon>Sepiina</taxon>
        <taxon>Sepiidae</taxon>
        <taxon>Acanthosepion</taxon>
    </lineage>
</organism>
<name>A0A812CH87_ACAPH</name>
<feature type="transmembrane region" description="Helical" evidence="1">
    <location>
        <begin position="176"/>
        <end position="201"/>
    </location>
</feature>
<proteinExistence type="predicted"/>
<evidence type="ECO:0000256" key="1">
    <source>
        <dbReference type="SAM" id="Phobius"/>
    </source>
</evidence>
<keyword evidence="1" id="KW-0812">Transmembrane</keyword>
<sequence>MSFSHSCRRFLFRLSLVDISYRVFFFFFVSRVLFFPNFSFYLSFFRYFFLCFISHCSYSLANSLFFRFIYTPLSTVYLGHTVPCNLFLNSDSLLSFRSFTFFYSYDLNSVSSSYIFLLFFFFLVLVHSDLVSFRFLFFFFFLKLYMYLYQSIAEINVNPFLISASSSSSSSSSSRLLSFFLSFSFLPFFIPSFLSISLYFFSFGVTKEKVTSFYFSSSF</sequence>
<feature type="transmembrane region" description="Helical" evidence="1">
    <location>
        <begin position="40"/>
        <end position="61"/>
    </location>
</feature>
<keyword evidence="1" id="KW-0472">Membrane</keyword>
<feature type="transmembrane region" description="Helical" evidence="1">
    <location>
        <begin position="108"/>
        <end position="126"/>
    </location>
</feature>